<keyword evidence="2" id="KW-1185">Reference proteome</keyword>
<reference evidence="1 2" key="1">
    <citation type="submission" date="2024-10" db="EMBL/GenBank/DDBJ databases">
        <title>The Natural Products Discovery Center: Release of the First 8490 Sequenced Strains for Exploring Actinobacteria Biosynthetic Diversity.</title>
        <authorList>
            <person name="Kalkreuter E."/>
            <person name="Kautsar S.A."/>
            <person name="Yang D."/>
            <person name="Bader C.D."/>
            <person name="Teijaro C.N."/>
            <person name="Fluegel L."/>
            <person name="Davis C.M."/>
            <person name="Simpson J.R."/>
            <person name="Lauterbach L."/>
            <person name="Steele A.D."/>
            <person name="Gui C."/>
            <person name="Meng S."/>
            <person name="Li G."/>
            <person name="Viehrig K."/>
            <person name="Ye F."/>
            <person name="Su P."/>
            <person name="Kiefer A.F."/>
            <person name="Nichols A."/>
            <person name="Cepeda A.J."/>
            <person name="Yan W."/>
            <person name="Fan B."/>
            <person name="Jiang Y."/>
            <person name="Adhikari A."/>
            <person name="Zheng C.-J."/>
            <person name="Schuster L."/>
            <person name="Cowan T.M."/>
            <person name="Smanski M.J."/>
            <person name="Chevrette M.G."/>
            <person name="De Carvalho L.P.S."/>
            <person name="Shen B."/>
        </authorList>
    </citation>
    <scope>NUCLEOTIDE SEQUENCE [LARGE SCALE GENOMIC DNA]</scope>
    <source>
        <strain evidence="1 2">NPDC003029</strain>
    </source>
</reference>
<dbReference type="Proteomes" id="UP001601976">
    <property type="component" value="Unassembled WGS sequence"/>
</dbReference>
<name>A0ABW6RPT5_9ACTN</name>
<comment type="caution">
    <text evidence="1">The sequence shown here is derived from an EMBL/GenBank/DDBJ whole genome shotgun (WGS) entry which is preliminary data.</text>
</comment>
<dbReference type="RefSeq" id="WP_387899409.1">
    <property type="nucleotide sequence ID" value="NZ_JBIAPK010000016.1"/>
</dbReference>
<accession>A0ABW6RPT5</accession>
<proteinExistence type="predicted"/>
<protein>
    <submittedName>
        <fullName evidence="1">Uncharacterized protein</fullName>
    </submittedName>
</protein>
<organism evidence="1 2">
    <name type="scientific">Streptomyces flavidovirens</name>
    <dbReference type="NCBI Taxonomy" id="67298"/>
    <lineage>
        <taxon>Bacteria</taxon>
        <taxon>Bacillati</taxon>
        <taxon>Actinomycetota</taxon>
        <taxon>Actinomycetes</taxon>
        <taxon>Kitasatosporales</taxon>
        <taxon>Streptomycetaceae</taxon>
        <taxon>Streptomyces</taxon>
    </lineage>
</organism>
<evidence type="ECO:0000313" key="1">
    <source>
        <dbReference type="EMBL" id="MFF3343590.1"/>
    </source>
</evidence>
<dbReference type="EMBL" id="JBIAPK010000016">
    <property type="protein sequence ID" value="MFF3343590.1"/>
    <property type="molecule type" value="Genomic_DNA"/>
</dbReference>
<evidence type="ECO:0000313" key="2">
    <source>
        <dbReference type="Proteomes" id="UP001601976"/>
    </source>
</evidence>
<gene>
    <name evidence="1" type="ORF">ACFYWW_33685</name>
</gene>
<sequence>MPETGLWGTYGDENIFAYNAHIHPQLNSDGTHFTFSYNVNSFDNRVSEEGSHYKDPSIYKPRWVSFAARPSPCPPQC</sequence>